<comment type="caution">
    <text evidence="2">The sequence shown here is derived from an EMBL/GenBank/DDBJ whole genome shotgun (WGS) entry which is preliminary data.</text>
</comment>
<comment type="similarity">
    <text evidence="1">Belongs to the UPF0161 family.</text>
</comment>
<keyword evidence="1" id="KW-1003">Cell membrane</keyword>
<dbReference type="NCBIfam" id="TIGR00278">
    <property type="entry name" value="membrane protein insertion efficiency factor YidD"/>
    <property type="match status" value="1"/>
</dbReference>
<accession>A0A1G2Q480</accession>
<sequence>MVESIINKIKLLSRQGAVLLLTLYQRTLSPDHGWGRILLSQAGCCFYPSCSEYTKQAIIKHGLSEGIWLGLKRLGRCHPVARGGYDPVI</sequence>
<evidence type="ECO:0000313" key="2">
    <source>
        <dbReference type="EMBL" id="OHA55393.1"/>
    </source>
</evidence>
<dbReference type="GO" id="GO:0005886">
    <property type="term" value="C:plasma membrane"/>
    <property type="evidence" value="ECO:0007669"/>
    <property type="project" value="UniProtKB-SubCell"/>
</dbReference>
<reference evidence="2 3" key="1">
    <citation type="journal article" date="2016" name="Nat. Commun.">
        <title>Thousands of microbial genomes shed light on interconnected biogeochemical processes in an aquifer system.</title>
        <authorList>
            <person name="Anantharaman K."/>
            <person name="Brown C.T."/>
            <person name="Hug L.A."/>
            <person name="Sharon I."/>
            <person name="Castelle C.J."/>
            <person name="Probst A.J."/>
            <person name="Thomas B.C."/>
            <person name="Singh A."/>
            <person name="Wilkins M.J."/>
            <person name="Karaoz U."/>
            <person name="Brodie E.L."/>
            <person name="Williams K.H."/>
            <person name="Hubbard S.S."/>
            <person name="Banfield J.F."/>
        </authorList>
    </citation>
    <scope>NUCLEOTIDE SEQUENCE [LARGE SCALE GENOMIC DNA]</scope>
</reference>
<dbReference type="Pfam" id="PF01809">
    <property type="entry name" value="YidD"/>
    <property type="match status" value="1"/>
</dbReference>
<evidence type="ECO:0000313" key="3">
    <source>
        <dbReference type="Proteomes" id="UP000178936"/>
    </source>
</evidence>
<dbReference type="AlphaFoldDB" id="A0A1G2Q480"/>
<dbReference type="InterPro" id="IPR002696">
    <property type="entry name" value="Membr_insert_effic_factor_YidD"/>
</dbReference>
<evidence type="ECO:0000256" key="1">
    <source>
        <dbReference type="HAMAP-Rule" id="MF_00386"/>
    </source>
</evidence>
<dbReference type="PANTHER" id="PTHR33383:SF1">
    <property type="entry name" value="MEMBRANE PROTEIN INSERTION EFFICIENCY FACTOR-RELATED"/>
    <property type="match status" value="1"/>
</dbReference>
<dbReference type="PANTHER" id="PTHR33383">
    <property type="entry name" value="MEMBRANE PROTEIN INSERTION EFFICIENCY FACTOR-RELATED"/>
    <property type="match status" value="1"/>
</dbReference>
<dbReference type="EMBL" id="MHTB01000015">
    <property type="protein sequence ID" value="OHA55393.1"/>
    <property type="molecule type" value="Genomic_DNA"/>
</dbReference>
<name>A0A1G2Q480_9BACT</name>
<organism evidence="2 3">
    <name type="scientific">Candidatus Veblenbacteria bacterium RIFOXYA2_FULL_43_9</name>
    <dbReference type="NCBI Taxonomy" id="1802425"/>
    <lineage>
        <taxon>Bacteria</taxon>
        <taxon>Candidatus Vebleniibacteriota</taxon>
    </lineage>
</organism>
<proteinExistence type="inferred from homology"/>
<keyword evidence="1" id="KW-0472">Membrane</keyword>
<dbReference type="HAMAP" id="MF_00386">
    <property type="entry name" value="UPF0161_YidD"/>
    <property type="match status" value="1"/>
</dbReference>
<dbReference type="Proteomes" id="UP000178936">
    <property type="component" value="Unassembled WGS sequence"/>
</dbReference>
<protein>
    <recommendedName>
        <fullName evidence="1">Putative membrane protein insertion efficiency factor</fullName>
    </recommendedName>
</protein>
<comment type="function">
    <text evidence="1">Could be involved in insertion of integral membrane proteins into the membrane.</text>
</comment>
<dbReference type="SMART" id="SM01234">
    <property type="entry name" value="Haemolytic"/>
    <property type="match status" value="1"/>
</dbReference>
<comment type="subcellular location">
    <subcellularLocation>
        <location evidence="1">Cell membrane</location>
        <topology evidence="1">Peripheral membrane protein</topology>
        <orientation evidence="1">Cytoplasmic side</orientation>
    </subcellularLocation>
</comment>
<gene>
    <name evidence="2" type="ORF">A2226_03215</name>
</gene>